<dbReference type="PANTHER" id="PTHR12804:SF0">
    <property type="entry name" value="SIGNAL PEPTIDASE COMPLEX SUBUNIT 3"/>
    <property type="match status" value="1"/>
</dbReference>
<keyword evidence="5" id="KW-0735">Signal-anchor</keyword>
<evidence type="ECO:0000256" key="3">
    <source>
        <dbReference type="ARBA" id="ARBA00022692"/>
    </source>
</evidence>
<dbReference type="AlphaFoldDB" id="A0A7N2LW58"/>
<reference evidence="10 11" key="1">
    <citation type="journal article" date="2016" name="G3 (Bethesda)">
        <title>First Draft Assembly and Annotation of the Genome of a California Endemic Oak Quercus lobata Nee (Fagaceae).</title>
        <authorList>
            <person name="Sork V.L."/>
            <person name="Fitz-Gibbon S.T."/>
            <person name="Puiu D."/>
            <person name="Crepeau M."/>
            <person name="Gugger P.F."/>
            <person name="Sherman R."/>
            <person name="Stevens K."/>
            <person name="Langley C.H."/>
            <person name="Pellegrini M."/>
            <person name="Salzberg S.L."/>
        </authorList>
    </citation>
    <scope>NUCLEOTIDE SEQUENCE [LARGE SCALE GENOMIC DNA]</scope>
    <source>
        <strain evidence="10 11">cv. SW786</strain>
    </source>
</reference>
<comment type="similarity">
    <text evidence="2">Belongs to the SPCS3 family.</text>
</comment>
<sequence>MHSFGYRANALITLGVTVLALMCAMASLSDNLNSPTPSAQVQVLNVNWFQKQRNGNEEVSLTLNISADLQSMFTWNTKQFCFGCLASILVSEQTPICLNFEAFPSQAENKYSRQPSKSLPDTLLAADPFCTSNPLRAPSILALRRHDLLLLTVVDLKGDFVNWMNGMEQFFEQANFVDNKKVKYAKLKLRAKYLPQSQCGTFQVEANTMNPHPHPISCPQRTFEQSIKELSTKELQELSIKLMKDVQDRIAQMKQMKTQIDSIGKPRIIDHNELIAAPIEDNIDDDILVVENPQATPKPNVDTDGARDVILEANESAFDQPSMVHEDKQFAKVEKVDNIVLPMVQVTPKPNVDTDVHASTSVALTCVQGNEFIEEQQGEEMPSKMHEDKQFVKVEKVDNIVLPMVQDKIMLIPHIDFVIPEEFDMVEFKVFVFLAAEYETPKNSLNQDGEENGGGRILSGFRADGKRGRGECVSHLLFANDTILFCEAAVEQILHIRLLLLCFQAMTGLKVNVAKSETIPIGEVNNVHALVEILGHWVGSPPMTYLGMLLGVSHKAPSIWNPILEKIERKLASWKKLYLSKGGRLTLLKSTLSSLPTYFLSLFTIPTLVANKIQKLQRDFLWGDTKTHLLGWNKTGGVEIFLSSWLFRSCTLLLQNKEASVESSLLCQGAENRRTWDVRFIRGPNDWEANVVDDFFRFLASNLPLVTEGDRMRWKLTKKWDFTIRSFYHKLHCSSSIVFPWKGIWKVKAPRRVSFFVWISVWDRILTGDNLRLKGYDFVDWCIMCRCCGETMDHLLLYCGKVSLWDDIIPSKERAKFLIHTTNKYRFIDQGSNLQGKEFNLTLHWHVMPKTGKMFADKIVMTGYRLPEEYR</sequence>
<evidence type="ECO:0000256" key="6">
    <source>
        <dbReference type="ARBA" id="ARBA00022989"/>
    </source>
</evidence>
<evidence type="ECO:0000256" key="4">
    <source>
        <dbReference type="ARBA" id="ARBA00022824"/>
    </source>
</evidence>
<dbReference type="InParanoid" id="A0A7N2LW58"/>
<evidence type="ECO:0000256" key="2">
    <source>
        <dbReference type="ARBA" id="ARBA00009289"/>
    </source>
</evidence>
<dbReference type="GO" id="GO:0006465">
    <property type="term" value="P:signal peptide processing"/>
    <property type="evidence" value="ECO:0007669"/>
    <property type="project" value="InterPro"/>
</dbReference>
<keyword evidence="11" id="KW-1185">Reference proteome</keyword>
<dbReference type="InterPro" id="IPR007653">
    <property type="entry name" value="SPC3"/>
</dbReference>
<evidence type="ECO:0000313" key="11">
    <source>
        <dbReference type="Proteomes" id="UP000594261"/>
    </source>
</evidence>
<keyword evidence="4" id="KW-0256">Endoplasmic reticulum</keyword>
<keyword evidence="6" id="KW-1133">Transmembrane helix</keyword>
<name>A0A7N2LW58_QUELO</name>
<evidence type="ECO:0000256" key="8">
    <source>
        <dbReference type="ARBA" id="ARBA00029556"/>
    </source>
</evidence>
<evidence type="ECO:0000256" key="5">
    <source>
        <dbReference type="ARBA" id="ARBA00022968"/>
    </source>
</evidence>
<organism evidence="10 11">
    <name type="scientific">Quercus lobata</name>
    <name type="common">Valley oak</name>
    <dbReference type="NCBI Taxonomy" id="97700"/>
    <lineage>
        <taxon>Eukaryota</taxon>
        <taxon>Viridiplantae</taxon>
        <taxon>Streptophyta</taxon>
        <taxon>Embryophyta</taxon>
        <taxon>Tracheophyta</taxon>
        <taxon>Spermatophyta</taxon>
        <taxon>Magnoliopsida</taxon>
        <taxon>eudicotyledons</taxon>
        <taxon>Gunneridae</taxon>
        <taxon>Pentapetalae</taxon>
        <taxon>rosids</taxon>
        <taxon>fabids</taxon>
        <taxon>Fagales</taxon>
        <taxon>Fagaceae</taxon>
        <taxon>Quercus</taxon>
    </lineage>
</organism>
<feature type="chain" id="PRO_5029734848" description="Signal peptidase complex subunit 3" evidence="9">
    <location>
        <begin position="27"/>
        <end position="871"/>
    </location>
</feature>
<dbReference type="Pfam" id="PF04573">
    <property type="entry name" value="SPC22"/>
    <property type="match status" value="2"/>
</dbReference>
<proteinExistence type="inferred from homology"/>
<reference evidence="10" key="2">
    <citation type="submission" date="2021-01" db="UniProtKB">
        <authorList>
            <consortium name="EnsemblPlants"/>
        </authorList>
    </citation>
    <scope>IDENTIFICATION</scope>
</reference>
<feature type="signal peptide" evidence="9">
    <location>
        <begin position="1"/>
        <end position="26"/>
    </location>
</feature>
<keyword evidence="7" id="KW-0472">Membrane</keyword>
<evidence type="ECO:0000256" key="7">
    <source>
        <dbReference type="ARBA" id="ARBA00023136"/>
    </source>
</evidence>
<keyword evidence="3" id="KW-0812">Transmembrane</keyword>
<dbReference type="GO" id="GO:0005787">
    <property type="term" value="C:signal peptidase complex"/>
    <property type="evidence" value="ECO:0007669"/>
    <property type="project" value="InterPro"/>
</dbReference>
<comment type="subcellular location">
    <subcellularLocation>
        <location evidence="1">Endoplasmic reticulum membrane</location>
        <topology evidence="1">Single-pass type II membrane protein</topology>
    </subcellularLocation>
</comment>
<accession>A0A7N2LW58</accession>
<dbReference type="EnsemblPlants" id="QL06p003940:mrna">
    <property type="protein sequence ID" value="QL06p003940:mrna"/>
    <property type="gene ID" value="QL06p003940"/>
</dbReference>
<dbReference type="PANTHER" id="PTHR12804">
    <property type="entry name" value="MICROSOMAL SIGNAL PEPTIDASE 23 KD SUBUNIT SPC22/23"/>
    <property type="match status" value="1"/>
</dbReference>
<evidence type="ECO:0000256" key="9">
    <source>
        <dbReference type="SAM" id="SignalP"/>
    </source>
</evidence>
<evidence type="ECO:0000256" key="1">
    <source>
        <dbReference type="ARBA" id="ARBA00004648"/>
    </source>
</evidence>
<dbReference type="EMBL" id="LRBV02000006">
    <property type="status" value="NOT_ANNOTATED_CDS"/>
    <property type="molecule type" value="Genomic_DNA"/>
</dbReference>
<keyword evidence="9" id="KW-0732">Signal</keyword>
<evidence type="ECO:0000313" key="10">
    <source>
        <dbReference type="EnsemblPlants" id="QL06p003940:mrna"/>
    </source>
</evidence>
<dbReference type="Proteomes" id="UP000594261">
    <property type="component" value="Chromosome 6"/>
</dbReference>
<dbReference type="GO" id="GO:0045047">
    <property type="term" value="P:protein targeting to ER"/>
    <property type="evidence" value="ECO:0007669"/>
    <property type="project" value="TreeGrafter"/>
</dbReference>
<dbReference type="Gramene" id="QL06p003940:mrna">
    <property type="protein sequence ID" value="QL06p003940:mrna"/>
    <property type="gene ID" value="QL06p003940"/>
</dbReference>
<protein>
    <recommendedName>
        <fullName evidence="8">Signal peptidase complex subunit 3</fullName>
    </recommendedName>
</protein>